<dbReference type="Proteomes" id="UP001158045">
    <property type="component" value="Unassembled WGS sequence"/>
</dbReference>
<evidence type="ECO:0000313" key="2">
    <source>
        <dbReference type="EMBL" id="MDH8679932.1"/>
    </source>
</evidence>
<dbReference type="InterPro" id="IPR016181">
    <property type="entry name" value="Acyl_CoA_acyltransferase"/>
</dbReference>
<proteinExistence type="predicted"/>
<evidence type="ECO:0000259" key="1">
    <source>
        <dbReference type="PROSITE" id="PS51186"/>
    </source>
</evidence>
<dbReference type="PANTHER" id="PTHR43792">
    <property type="entry name" value="GNAT FAMILY, PUTATIVE (AFU_ORTHOLOGUE AFUA_3G00765)-RELATED-RELATED"/>
    <property type="match status" value="1"/>
</dbReference>
<dbReference type="Pfam" id="PF13302">
    <property type="entry name" value="Acetyltransf_3"/>
    <property type="match status" value="1"/>
</dbReference>
<accession>A0ABT6NHR2</accession>
<organism evidence="2 3">
    <name type="scientific">Fusibacter bizertensis</name>
    <dbReference type="NCBI Taxonomy" id="1488331"/>
    <lineage>
        <taxon>Bacteria</taxon>
        <taxon>Bacillati</taxon>
        <taxon>Bacillota</taxon>
        <taxon>Clostridia</taxon>
        <taxon>Eubacteriales</taxon>
        <taxon>Eubacteriales Family XII. Incertae Sedis</taxon>
        <taxon>Fusibacter</taxon>
    </lineage>
</organism>
<dbReference type="EMBL" id="JARYZI010000023">
    <property type="protein sequence ID" value="MDH8679932.1"/>
    <property type="molecule type" value="Genomic_DNA"/>
</dbReference>
<dbReference type="Gene3D" id="3.40.630.30">
    <property type="match status" value="1"/>
</dbReference>
<evidence type="ECO:0000313" key="3">
    <source>
        <dbReference type="Proteomes" id="UP001158045"/>
    </source>
</evidence>
<reference evidence="2 3" key="1">
    <citation type="submission" date="2023-04" db="EMBL/GenBank/DDBJ databases">
        <title>Fusibacter bizertensis strain WBS, isolated from littoral bottom sediments of the Arctic seas - biochemical and genomic analysis.</title>
        <authorList>
            <person name="Brioukhanov A.L."/>
        </authorList>
    </citation>
    <scope>NUCLEOTIDE SEQUENCE [LARGE SCALE GENOMIC DNA]</scope>
    <source>
        <strain evidence="2 3">WBS</strain>
    </source>
</reference>
<protein>
    <submittedName>
        <fullName evidence="2">GNAT family N-acetyltransferase</fullName>
    </submittedName>
</protein>
<sequence length="167" mass="19241">MNVYFETERLIIRDPIVEDFDSIWEMRKDEDVTEFTGGVTRLTCDEAYEKHLKRCDNCDDTAKEYSVIIKETNDYIGYCGFQYCTVLNGLEILYGYAKKYWGNGYAIEAAKAVLEFGITKLNLDEIVAAVNYENVASDKVLIKIGMNYVGDIEWPEQGMVKKYNIKS</sequence>
<gene>
    <name evidence="2" type="ORF">QE109_17425</name>
</gene>
<dbReference type="RefSeq" id="WP_281095826.1">
    <property type="nucleotide sequence ID" value="NZ_JARYZI010000023.1"/>
</dbReference>
<dbReference type="InterPro" id="IPR051531">
    <property type="entry name" value="N-acetyltransferase"/>
</dbReference>
<comment type="caution">
    <text evidence="2">The sequence shown here is derived from an EMBL/GenBank/DDBJ whole genome shotgun (WGS) entry which is preliminary data.</text>
</comment>
<name>A0ABT6NHR2_9FIRM</name>
<dbReference type="PANTHER" id="PTHR43792:SF1">
    <property type="entry name" value="N-ACETYLTRANSFERASE DOMAIN-CONTAINING PROTEIN"/>
    <property type="match status" value="1"/>
</dbReference>
<dbReference type="PROSITE" id="PS51186">
    <property type="entry name" value="GNAT"/>
    <property type="match status" value="1"/>
</dbReference>
<dbReference type="SUPFAM" id="SSF55729">
    <property type="entry name" value="Acyl-CoA N-acyltransferases (Nat)"/>
    <property type="match status" value="1"/>
</dbReference>
<feature type="domain" description="N-acetyltransferase" evidence="1">
    <location>
        <begin position="10"/>
        <end position="166"/>
    </location>
</feature>
<keyword evidence="3" id="KW-1185">Reference proteome</keyword>
<dbReference type="InterPro" id="IPR000182">
    <property type="entry name" value="GNAT_dom"/>
</dbReference>